<dbReference type="AlphaFoldDB" id="A0A917LXX0"/>
<name>A0A917LXX0_9BACT</name>
<reference evidence="3" key="2">
    <citation type="submission" date="2020-09" db="EMBL/GenBank/DDBJ databases">
        <authorList>
            <person name="Sun Q."/>
            <person name="Zhou Y."/>
        </authorList>
    </citation>
    <scope>NUCLEOTIDE SEQUENCE</scope>
    <source>
        <strain evidence="3">CGMCC 1.12997</strain>
    </source>
</reference>
<dbReference type="InterPro" id="IPR013424">
    <property type="entry name" value="Ice-binding_C"/>
</dbReference>
<gene>
    <name evidence="3" type="ORF">GCM10011585_02430</name>
</gene>
<feature type="domain" description="Ice-binding protein C-terminal" evidence="2">
    <location>
        <begin position="182"/>
        <end position="206"/>
    </location>
</feature>
<accession>A0A917LXX0</accession>
<dbReference type="Pfam" id="PF07589">
    <property type="entry name" value="PEP-CTERM"/>
    <property type="match status" value="1"/>
</dbReference>
<protein>
    <recommendedName>
        <fullName evidence="2">Ice-binding protein C-terminal domain-containing protein</fullName>
    </recommendedName>
</protein>
<evidence type="ECO:0000256" key="1">
    <source>
        <dbReference type="SAM" id="SignalP"/>
    </source>
</evidence>
<keyword evidence="4" id="KW-1185">Reference proteome</keyword>
<dbReference type="RefSeq" id="WP_188552340.1">
    <property type="nucleotide sequence ID" value="NZ_BMGT01000001.1"/>
</dbReference>
<evidence type="ECO:0000313" key="4">
    <source>
        <dbReference type="Proteomes" id="UP000647241"/>
    </source>
</evidence>
<dbReference type="NCBIfam" id="TIGR02595">
    <property type="entry name" value="PEP_CTERM"/>
    <property type="match status" value="1"/>
</dbReference>
<reference evidence="3" key="1">
    <citation type="journal article" date="2014" name="Int. J. Syst. Evol. Microbiol.">
        <title>Complete genome sequence of Corynebacterium casei LMG S-19264T (=DSM 44701T), isolated from a smear-ripened cheese.</title>
        <authorList>
            <consortium name="US DOE Joint Genome Institute (JGI-PGF)"/>
            <person name="Walter F."/>
            <person name="Albersmeier A."/>
            <person name="Kalinowski J."/>
            <person name="Ruckert C."/>
        </authorList>
    </citation>
    <scope>NUCLEOTIDE SEQUENCE</scope>
    <source>
        <strain evidence="3">CGMCC 1.12997</strain>
    </source>
</reference>
<keyword evidence="1" id="KW-0732">Signal</keyword>
<organism evidence="3 4">
    <name type="scientific">Edaphobacter dinghuensis</name>
    <dbReference type="NCBI Taxonomy" id="1560005"/>
    <lineage>
        <taxon>Bacteria</taxon>
        <taxon>Pseudomonadati</taxon>
        <taxon>Acidobacteriota</taxon>
        <taxon>Terriglobia</taxon>
        <taxon>Terriglobales</taxon>
        <taxon>Acidobacteriaceae</taxon>
        <taxon>Edaphobacter</taxon>
    </lineage>
</organism>
<dbReference type="Proteomes" id="UP000647241">
    <property type="component" value="Unassembled WGS sequence"/>
</dbReference>
<feature type="signal peptide" evidence="1">
    <location>
        <begin position="1"/>
        <end position="26"/>
    </location>
</feature>
<feature type="chain" id="PRO_5036757733" description="Ice-binding protein C-terminal domain-containing protein" evidence="1">
    <location>
        <begin position="27"/>
        <end position="209"/>
    </location>
</feature>
<evidence type="ECO:0000259" key="2">
    <source>
        <dbReference type="Pfam" id="PF07589"/>
    </source>
</evidence>
<dbReference type="EMBL" id="BMGT01000001">
    <property type="protein sequence ID" value="GGG64361.1"/>
    <property type="molecule type" value="Genomic_DNA"/>
</dbReference>
<evidence type="ECO:0000313" key="3">
    <source>
        <dbReference type="EMBL" id="GGG64361.1"/>
    </source>
</evidence>
<sequence length="209" mass="21446">MFTKKAFLHLCLALGVTVLTASGARADELFVGSQNGLCCFNVDLQQLDANDMQVTVSLTDGAQYFVNTGSGNHPGFAFNLLNAPTISISGLSSPWVSGDVNLTSTGTNGPAMGTFDYFITNPGNGANAANDGPLVFTINNASGISYSDFVANSNGYYFAADIMNSAGKTGESGINNPGTMSAVPEPSSLILLGTGILGAAGALRRRLTA</sequence>
<comment type="caution">
    <text evidence="3">The sequence shown here is derived from an EMBL/GenBank/DDBJ whole genome shotgun (WGS) entry which is preliminary data.</text>
</comment>
<proteinExistence type="predicted"/>